<accession>A0AAE8SGK3</accession>
<dbReference type="AlphaFoldDB" id="A0AAE8SGK3"/>
<keyword evidence="3" id="KW-1185">Reference proteome</keyword>
<proteinExistence type="predicted"/>
<name>A0AAE8SGK3_9HYPO</name>
<dbReference type="Proteomes" id="UP001187734">
    <property type="component" value="Unassembled WGS sequence"/>
</dbReference>
<reference evidence="2" key="1">
    <citation type="submission" date="2018-03" db="EMBL/GenBank/DDBJ databases">
        <authorList>
            <person name="Guldener U."/>
        </authorList>
    </citation>
    <scope>NUCLEOTIDE SEQUENCE</scope>
</reference>
<evidence type="ECO:0000256" key="1">
    <source>
        <dbReference type="SAM" id="MobiDB-lite"/>
    </source>
</evidence>
<evidence type="ECO:0000313" key="2">
    <source>
        <dbReference type="EMBL" id="SPJ74504.1"/>
    </source>
</evidence>
<feature type="compositionally biased region" description="Basic and acidic residues" evidence="1">
    <location>
        <begin position="171"/>
        <end position="191"/>
    </location>
</feature>
<feature type="region of interest" description="Disordered" evidence="1">
    <location>
        <begin position="171"/>
        <end position="207"/>
    </location>
</feature>
<protein>
    <submittedName>
        <fullName evidence="2">Uncharacterized protein</fullName>
    </submittedName>
</protein>
<gene>
    <name evidence="2" type="ORF">FTOL_04235</name>
</gene>
<comment type="caution">
    <text evidence="2">The sequence shown here is derived from an EMBL/GenBank/DDBJ whole genome shotgun (WGS) entry which is preliminary data.</text>
</comment>
<evidence type="ECO:0000313" key="3">
    <source>
        <dbReference type="Proteomes" id="UP001187734"/>
    </source>
</evidence>
<sequence length="207" mass="23504">MPSSTPGGDFIDKIIGDSHPFPNAKMIDEHFKAPPITQVLKSYPPCILSEKGLEPIKISEMKLETHHRGKKVLLHVVSPPDRNDAVTAIVQDEQGTAVLLQMYQQPNEKLVPSIQTLLNYTFCIVKEPFFKQSFDNPFNGPLQTQTAYYSLRIDHPSDIIGLREDDERIPEKWKEEARRESNSSQGHRHEGNTSFHSKKWIRMSAGG</sequence>
<organism evidence="2 3">
    <name type="scientific">Fusarium torulosum</name>
    <dbReference type="NCBI Taxonomy" id="33205"/>
    <lineage>
        <taxon>Eukaryota</taxon>
        <taxon>Fungi</taxon>
        <taxon>Dikarya</taxon>
        <taxon>Ascomycota</taxon>
        <taxon>Pezizomycotina</taxon>
        <taxon>Sordariomycetes</taxon>
        <taxon>Hypocreomycetidae</taxon>
        <taxon>Hypocreales</taxon>
        <taxon>Nectriaceae</taxon>
        <taxon>Fusarium</taxon>
    </lineage>
</organism>
<dbReference type="EMBL" id="ONZP01000126">
    <property type="protein sequence ID" value="SPJ74504.1"/>
    <property type="molecule type" value="Genomic_DNA"/>
</dbReference>